<dbReference type="EMBL" id="LT960614">
    <property type="protein sequence ID" value="SON54631.1"/>
    <property type="molecule type" value="Genomic_DNA"/>
</dbReference>
<proteinExistence type="predicted"/>
<feature type="transmembrane region" description="Helical" evidence="2">
    <location>
        <begin position="217"/>
        <end position="236"/>
    </location>
</feature>
<protein>
    <recommendedName>
        <fullName evidence="5">Glycosyltransferase RgtA/B/C/D-like domain-containing protein</fullName>
    </recommendedName>
</protein>
<feature type="transmembrane region" description="Helical" evidence="2">
    <location>
        <begin position="358"/>
        <end position="377"/>
    </location>
</feature>
<feature type="transmembrane region" description="Helical" evidence="2">
    <location>
        <begin position="67"/>
        <end position="86"/>
    </location>
</feature>
<evidence type="ECO:0008006" key="5">
    <source>
        <dbReference type="Google" id="ProtNLM"/>
    </source>
</evidence>
<feature type="transmembrane region" description="Helical" evidence="2">
    <location>
        <begin position="17"/>
        <end position="34"/>
    </location>
</feature>
<feature type="region of interest" description="Disordered" evidence="1">
    <location>
        <begin position="504"/>
        <end position="547"/>
    </location>
</feature>
<feature type="transmembrane region" description="Helical" evidence="2">
    <location>
        <begin position="248"/>
        <end position="267"/>
    </location>
</feature>
<evidence type="ECO:0000256" key="1">
    <source>
        <dbReference type="SAM" id="MobiDB-lite"/>
    </source>
</evidence>
<dbReference type="KEGG" id="hdi:HDIA_1090"/>
<keyword evidence="2" id="KW-0812">Transmembrane</keyword>
<organism evidence="3 4">
    <name type="scientific">Hartmannibacter diazotrophicus</name>
    <dbReference type="NCBI Taxonomy" id="1482074"/>
    <lineage>
        <taxon>Bacteria</taxon>
        <taxon>Pseudomonadati</taxon>
        <taxon>Pseudomonadota</taxon>
        <taxon>Alphaproteobacteria</taxon>
        <taxon>Hyphomicrobiales</taxon>
        <taxon>Pleomorphomonadaceae</taxon>
        <taxon>Hartmannibacter</taxon>
    </lineage>
</organism>
<evidence type="ECO:0000256" key="2">
    <source>
        <dbReference type="SAM" id="Phobius"/>
    </source>
</evidence>
<feature type="transmembrane region" description="Helical" evidence="2">
    <location>
        <begin position="92"/>
        <end position="111"/>
    </location>
</feature>
<feature type="transmembrane region" description="Helical" evidence="2">
    <location>
        <begin position="172"/>
        <end position="205"/>
    </location>
</feature>
<reference evidence="4" key="1">
    <citation type="submission" date="2017-09" db="EMBL/GenBank/DDBJ databases">
        <title>Genome sequence of Nannocystis excedens DSM 71.</title>
        <authorList>
            <person name="Blom J."/>
        </authorList>
    </citation>
    <scope>NUCLEOTIDE SEQUENCE [LARGE SCALE GENOMIC DNA]</scope>
    <source>
        <strain evidence="4">type strain: E19</strain>
    </source>
</reference>
<keyword evidence="4" id="KW-1185">Reference proteome</keyword>
<feature type="transmembrane region" description="Helical" evidence="2">
    <location>
        <begin position="305"/>
        <end position="323"/>
    </location>
</feature>
<dbReference type="RefSeq" id="WP_099555108.1">
    <property type="nucleotide sequence ID" value="NZ_LT960614.1"/>
</dbReference>
<feature type="transmembrane region" description="Helical" evidence="2">
    <location>
        <begin position="329"/>
        <end position="351"/>
    </location>
</feature>
<dbReference type="Proteomes" id="UP000223606">
    <property type="component" value="Chromosome 1"/>
</dbReference>
<feature type="transmembrane region" description="Helical" evidence="2">
    <location>
        <begin position="142"/>
        <end position="160"/>
    </location>
</feature>
<dbReference type="OrthoDB" id="7531799at2"/>
<name>A0A2C9D4D2_9HYPH</name>
<gene>
    <name evidence="3" type="ORF">HDIA_1090</name>
</gene>
<feature type="compositionally biased region" description="Basic and acidic residues" evidence="1">
    <location>
        <begin position="528"/>
        <end position="547"/>
    </location>
</feature>
<keyword evidence="2" id="KW-0472">Membrane</keyword>
<evidence type="ECO:0000313" key="3">
    <source>
        <dbReference type="EMBL" id="SON54631.1"/>
    </source>
</evidence>
<evidence type="ECO:0000313" key="4">
    <source>
        <dbReference type="Proteomes" id="UP000223606"/>
    </source>
</evidence>
<keyword evidence="2" id="KW-1133">Transmembrane helix</keyword>
<dbReference type="AlphaFoldDB" id="A0A2C9D4D2"/>
<accession>A0A2C9D4D2</accession>
<sequence length="547" mass="60943">MFEQADSAGAPFRLPRAAYLHGVFLFAVLSWMSLTRGPWLDEFWSVYLSDPTLGLHRIFSERWMADVHPVFFSLLSYLVAHIAPLTVQDGRLLNFIPLLATVAYISVFWILNPREREFLLVFAVSTSTSLFFINAFGNFRSYFTSICAFFLLLVILRRMSDTEVQLEGKNRILVWSGFFLALTLCLNVHYVTALITAVTVAVFAFGFLLSGRRTDFFLLAVAGLAASLPLGLNLLLQQTQLLESSKGFWITTTSVEAIVVYAVAFIFTVKQNVFLSLMASAAFINTRWNRKREPAPRVRLGRKSFLSPLLISLAVSLAILFAINTRIPIVSMGYLTPIQVIIVATFSAIACQLICRHVVLRAVFFVAAAITLVQTAWTTGHEGRWNQSAAVVRADLESCPSSRVFPIYPADSIVAAPNEMTVKTLAYQSVASKWGIPIEKMNATQSETPATLCPDIFWMEHYWENDKTNADMISDILLPIWPGLRGCTISVRHPEKGTGIIFKVTGNQPGCQRPRNESSEISTLSLRQSEDGKHSLKAAREAEPAAH</sequence>